<dbReference type="PANTHER" id="PTHR44520">
    <property type="entry name" value="RESPONSE REGULATOR RCP1-RELATED"/>
    <property type="match status" value="1"/>
</dbReference>
<dbReference type="InterPro" id="IPR011006">
    <property type="entry name" value="CheY-like_superfamily"/>
</dbReference>
<dbReference type="PANTHER" id="PTHR44520:SF2">
    <property type="entry name" value="RESPONSE REGULATOR RCP1"/>
    <property type="match status" value="1"/>
</dbReference>
<dbReference type="InterPro" id="IPR052893">
    <property type="entry name" value="TCS_response_regulator"/>
</dbReference>
<protein>
    <submittedName>
        <fullName evidence="3">CheY chemotaxis protein or a CheY-like REC (Receiver) domain</fullName>
    </submittedName>
</protein>
<evidence type="ECO:0000256" key="1">
    <source>
        <dbReference type="PROSITE-ProRule" id="PRU00169"/>
    </source>
</evidence>
<dbReference type="PROSITE" id="PS50110">
    <property type="entry name" value="RESPONSE_REGULATORY"/>
    <property type="match status" value="1"/>
</dbReference>
<accession>A0A1I7GSN7</accession>
<dbReference type="Gene3D" id="3.40.50.2300">
    <property type="match status" value="1"/>
</dbReference>
<dbReference type="GO" id="GO:0000160">
    <property type="term" value="P:phosphorelay signal transduction system"/>
    <property type="evidence" value="ECO:0007669"/>
    <property type="project" value="InterPro"/>
</dbReference>
<feature type="modified residue" description="4-aspartylphosphate" evidence="1">
    <location>
        <position position="63"/>
    </location>
</feature>
<dbReference type="Pfam" id="PF00072">
    <property type="entry name" value="Response_reg"/>
    <property type="match status" value="1"/>
</dbReference>
<keyword evidence="1" id="KW-0597">Phosphoprotein</keyword>
<dbReference type="CDD" id="cd00156">
    <property type="entry name" value="REC"/>
    <property type="match status" value="1"/>
</dbReference>
<reference evidence="4" key="1">
    <citation type="submission" date="2016-10" db="EMBL/GenBank/DDBJ databases">
        <authorList>
            <person name="Varghese N."/>
        </authorList>
    </citation>
    <scope>NUCLEOTIDE SEQUENCE [LARGE SCALE GENOMIC DNA]</scope>
    <source>
        <strain evidence="4">DSM 18820</strain>
    </source>
</reference>
<dbReference type="Proteomes" id="UP000182491">
    <property type="component" value="Unassembled WGS sequence"/>
</dbReference>
<evidence type="ECO:0000259" key="2">
    <source>
        <dbReference type="PROSITE" id="PS50110"/>
    </source>
</evidence>
<gene>
    <name evidence="3" type="ORF">SAMN04487941_1237</name>
</gene>
<dbReference type="SMART" id="SM00448">
    <property type="entry name" value="REC"/>
    <property type="match status" value="1"/>
</dbReference>
<name>A0A1I7GSN7_9BACT</name>
<evidence type="ECO:0000313" key="4">
    <source>
        <dbReference type="Proteomes" id="UP000182491"/>
    </source>
</evidence>
<evidence type="ECO:0000313" key="3">
    <source>
        <dbReference type="EMBL" id="SFU51473.1"/>
    </source>
</evidence>
<keyword evidence="4" id="KW-1185">Reference proteome</keyword>
<dbReference type="OrthoDB" id="1524091at2"/>
<dbReference type="STRING" id="388950.GCA_001611675_00333"/>
<feature type="domain" description="Response regulatory" evidence="2">
    <location>
        <begin position="4"/>
        <end position="132"/>
    </location>
</feature>
<dbReference type="AlphaFoldDB" id="A0A1I7GSN7"/>
<dbReference type="RefSeq" id="WP_068836555.1">
    <property type="nucleotide sequence ID" value="NZ_BMXC01000001.1"/>
</dbReference>
<sequence>MYKKVFIIDDDEVSVFLTEMTLATENFALRYDTFLNPTDALELLLPLLTEENRSCLPDIVFLDLNMPFMSGWDFLETLQPYSHLLQGNCKIYILSSSVDAYEMERAKNYSLLTGFLHKPICEKTIHQLTAGQ</sequence>
<dbReference type="EMBL" id="FPCA01000001">
    <property type="protein sequence ID" value="SFU51473.1"/>
    <property type="molecule type" value="Genomic_DNA"/>
</dbReference>
<dbReference type="InterPro" id="IPR001789">
    <property type="entry name" value="Sig_transdc_resp-reg_receiver"/>
</dbReference>
<organism evidence="3 4">
    <name type="scientific">Pontibacter akesuensis</name>
    <dbReference type="NCBI Taxonomy" id="388950"/>
    <lineage>
        <taxon>Bacteria</taxon>
        <taxon>Pseudomonadati</taxon>
        <taxon>Bacteroidota</taxon>
        <taxon>Cytophagia</taxon>
        <taxon>Cytophagales</taxon>
        <taxon>Hymenobacteraceae</taxon>
        <taxon>Pontibacter</taxon>
    </lineage>
</organism>
<proteinExistence type="predicted"/>
<dbReference type="SUPFAM" id="SSF52172">
    <property type="entry name" value="CheY-like"/>
    <property type="match status" value="1"/>
</dbReference>